<protein>
    <submittedName>
        <fullName evidence="2">Uncharacterized protein</fullName>
    </submittedName>
</protein>
<proteinExistence type="predicted"/>
<keyword evidence="3" id="KW-1185">Reference proteome</keyword>
<evidence type="ECO:0000313" key="3">
    <source>
        <dbReference type="Proteomes" id="UP000822476"/>
    </source>
</evidence>
<comment type="caution">
    <text evidence="2">The sequence shown here is derived from an EMBL/GenBank/DDBJ whole genome shotgun (WGS) entry which is preliminary data.</text>
</comment>
<feature type="signal peptide" evidence="1">
    <location>
        <begin position="1"/>
        <end position="21"/>
    </location>
</feature>
<sequence length="62" mass="7100">MHSSNNVFLFCALMIFGFIRALFCISPKDYVIISNPVVNRGFTFWFAISHSCSNIHMTIINI</sequence>
<evidence type="ECO:0000256" key="1">
    <source>
        <dbReference type="SAM" id="SignalP"/>
    </source>
</evidence>
<reference evidence="2" key="1">
    <citation type="submission" date="2019-07" db="EMBL/GenBank/DDBJ databases">
        <title>Annotation for the trematode Paragonimus miyazaki's.</title>
        <authorList>
            <person name="Choi Y.-J."/>
        </authorList>
    </citation>
    <scope>NUCLEOTIDE SEQUENCE</scope>
    <source>
        <strain evidence="2">Japan</strain>
    </source>
</reference>
<evidence type="ECO:0000313" key="2">
    <source>
        <dbReference type="EMBL" id="KAF7254830.1"/>
    </source>
</evidence>
<accession>A0A8S9YPH5</accession>
<feature type="chain" id="PRO_5035834451" evidence="1">
    <location>
        <begin position="22"/>
        <end position="62"/>
    </location>
</feature>
<name>A0A8S9YPH5_9TREM</name>
<organism evidence="2 3">
    <name type="scientific">Paragonimus skrjabini miyazakii</name>
    <dbReference type="NCBI Taxonomy" id="59628"/>
    <lineage>
        <taxon>Eukaryota</taxon>
        <taxon>Metazoa</taxon>
        <taxon>Spiralia</taxon>
        <taxon>Lophotrochozoa</taxon>
        <taxon>Platyhelminthes</taxon>
        <taxon>Trematoda</taxon>
        <taxon>Digenea</taxon>
        <taxon>Plagiorchiida</taxon>
        <taxon>Troglotremata</taxon>
        <taxon>Troglotrematidae</taxon>
        <taxon>Paragonimus</taxon>
    </lineage>
</organism>
<gene>
    <name evidence="2" type="ORF">EG68_08900</name>
</gene>
<dbReference type="EMBL" id="JTDE01004609">
    <property type="protein sequence ID" value="KAF7254830.1"/>
    <property type="molecule type" value="Genomic_DNA"/>
</dbReference>
<keyword evidence="1" id="KW-0732">Signal</keyword>
<dbReference type="AlphaFoldDB" id="A0A8S9YPH5"/>
<dbReference type="Proteomes" id="UP000822476">
    <property type="component" value="Unassembled WGS sequence"/>
</dbReference>